<evidence type="ECO:0000256" key="1">
    <source>
        <dbReference type="SAM" id="MobiDB-lite"/>
    </source>
</evidence>
<dbReference type="AlphaFoldDB" id="A0AAV5CFB9"/>
<dbReference type="EMBL" id="BQKI01000006">
    <property type="protein sequence ID" value="GJM96741.1"/>
    <property type="molecule type" value="Genomic_DNA"/>
</dbReference>
<dbReference type="Proteomes" id="UP001054889">
    <property type="component" value="Unassembled WGS sequence"/>
</dbReference>
<dbReference type="PANTHER" id="PTHR31286:SF166">
    <property type="entry name" value="OS01G0177800 PROTEIN"/>
    <property type="match status" value="1"/>
</dbReference>
<evidence type="ECO:0000259" key="2">
    <source>
        <dbReference type="Pfam" id="PF14111"/>
    </source>
</evidence>
<reference evidence="3" key="1">
    <citation type="journal article" date="2018" name="DNA Res.">
        <title>Multiple hybrid de novo genome assembly of finger millet, an orphan allotetraploid crop.</title>
        <authorList>
            <person name="Hatakeyama M."/>
            <person name="Aluri S."/>
            <person name="Balachadran M.T."/>
            <person name="Sivarajan S.R."/>
            <person name="Patrignani A."/>
            <person name="Gruter S."/>
            <person name="Poveda L."/>
            <person name="Shimizu-Inatsugi R."/>
            <person name="Baeten J."/>
            <person name="Francoijs K.J."/>
            <person name="Nataraja K.N."/>
            <person name="Reddy Y.A.N."/>
            <person name="Phadnis S."/>
            <person name="Ravikumar R.L."/>
            <person name="Schlapbach R."/>
            <person name="Sreeman S.M."/>
            <person name="Shimizu K.K."/>
        </authorList>
    </citation>
    <scope>NUCLEOTIDE SEQUENCE</scope>
</reference>
<protein>
    <recommendedName>
        <fullName evidence="2">DUF4283 domain-containing protein</fullName>
    </recommendedName>
</protein>
<feature type="domain" description="DUF4283" evidence="2">
    <location>
        <begin position="58"/>
        <end position="141"/>
    </location>
</feature>
<dbReference type="InterPro" id="IPR025558">
    <property type="entry name" value="DUF4283"/>
</dbReference>
<proteinExistence type="predicted"/>
<sequence>MAVIGGGSSGSSRSRDGRRSVETPPNVEELLNDLHLTAEEEAVADFSDNEGDNGGVVEAALIGKVLSPVVLHANTILGALKPAWGNPYGLKIRTVGWKGDNLFVAEFGSRRDMERTQTGSPWLIGKHAVILQDYDARLKPSDICFTKMDLWVRIPNLPLGWMNHKRGERAMSLVGNVVAQLGSNQNRSDEASDELLKKQKLTTPQIARSAAAASGRPRQAQ</sequence>
<name>A0AAV5CFB9_ELECO</name>
<reference evidence="3" key="2">
    <citation type="submission" date="2021-12" db="EMBL/GenBank/DDBJ databases">
        <title>Resequencing data analysis of finger millet.</title>
        <authorList>
            <person name="Hatakeyama M."/>
            <person name="Aluri S."/>
            <person name="Balachadran M.T."/>
            <person name="Sivarajan S.R."/>
            <person name="Poveda L."/>
            <person name="Shimizu-Inatsugi R."/>
            <person name="Schlapbach R."/>
            <person name="Sreeman S.M."/>
            <person name="Shimizu K.K."/>
        </authorList>
    </citation>
    <scope>NUCLEOTIDE SEQUENCE</scope>
</reference>
<evidence type="ECO:0000313" key="3">
    <source>
        <dbReference type="EMBL" id="GJM96741.1"/>
    </source>
</evidence>
<dbReference type="Pfam" id="PF14111">
    <property type="entry name" value="DUF4283"/>
    <property type="match status" value="1"/>
</dbReference>
<organism evidence="3 4">
    <name type="scientific">Eleusine coracana subsp. coracana</name>
    <dbReference type="NCBI Taxonomy" id="191504"/>
    <lineage>
        <taxon>Eukaryota</taxon>
        <taxon>Viridiplantae</taxon>
        <taxon>Streptophyta</taxon>
        <taxon>Embryophyta</taxon>
        <taxon>Tracheophyta</taxon>
        <taxon>Spermatophyta</taxon>
        <taxon>Magnoliopsida</taxon>
        <taxon>Liliopsida</taxon>
        <taxon>Poales</taxon>
        <taxon>Poaceae</taxon>
        <taxon>PACMAD clade</taxon>
        <taxon>Chloridoideae</taxon>
        <taxon>Cynodonteae</taxon>
        <taxon>Eleusininae</taxon>
        <taxon>Eleusine</taxon>
    </lineage>
</organism>
<dbReference type="InterPro" id="IPR040256">
    <property type="entry name" value="At4g02000-like"/>
</dbReference>
<feature type="region of interest" description="Disordered" evidence="1">
    <location>
        <begin position="1"/>
        <end position="26"/>
    </location>
</feature>
<accession>A0AAV5CFB9</accession>
<comment type="caution">
    <text evidence="3">The sequence shown here is derived from an EMBL/GenBank/DDBJ whole genome shotgun (WGS) entry which is preliminary data.</text>
</comment>
<dbReference type="PANTHER" id="PTHR31286">
    <property type="entry name" value="GLYCINE-RICH CELL WALL STRUCTURAL PROTEIN 1.8-LIKE"/>
    <property type="match status" value="1"/>
</dbReference>
<evidence type="ECO:0000313" key="4">
    <source>
        <dbReference type="Proteomes" id="UP001054889"/>
    </source>
</evidence>
<gene>
    <name evidence="3" type="primary">ga13604</name>
    <name evidence="3" type="ORF">PR202_ga13604</name>
</gene>
<keyword evidence="4" id="KW-1185">Reference proteome</keyword>